<organism evidence="3 4">
    <name type="scientific">Halopseudomonas aestusnigri</name>
    <dbReference type="NCBI Taxonomy" id="857252"/>
    <lineage>
        <taxon>Bacteria</taxon>
        <taxon>Pseudomonadati</taxon>
        <taxon>Pseudomonadota</taxon>
        <taxon>Gammaproteobacteria</taxon>
        <taxon>Pseudomonadales</taxon>
        <taxon>Pseudomonadaceae</taxon>
        <taxon>Halopseudomonas</taxon>
    </lineage>
</organism>
<keyword evidence="3" id="KW-0449">Lipoprotein</keyword>
<reference evidence="3 4" key="1">
    <citation type="submission" date="2016-10" db="EMBL/GenBank/DDBJ databases">
        <authorList>
            <person name="Varghese N."/>
            <person name="Submissions S."/>
        </authorList>
    </citation>
    <scope>NUCLEOTIDE SEQUENCE [LARGE SCALE GENOMIC DNA]</scope>
    <source>
        <strain evidence="3 4">CECT 8317</strain>
    </source>
</reference>
<name>A0AAQ1JPN4_9GAMM</name>
<evidence type="ECO:0000259" key="2">
    <source>
        <dbReference type="Pfam" id="PF03724"/>
    </source>
</evidence>
<evidence type="ECO:0000256" key="1">
    <source>
        <dbReference type="SAM" id="SignalP"/>
    </source>
</evidence>
<dbReference type="PANTHER" id="PTHR38013">
    <property type="entry name" value="GLYCOPROTEIN/POLYSACCHARIDE METABOLISM"/>
    <property type="match status" value="1"/>
</dbReference>
<feature type="domain" description="DUF306" evidence="2">
    <location>
        <begin position="266"/>
        <end position="370"/>
    </location>
</feature>
<dbReference type="InterPro" id="IPR005184">
    <property type="entry name" value="DUF306_Meta_HslJ"/>
</dbReference>
<evidence type="ECO:0000313" key="4">
    <source>
        <dbReference type="Proteomes" id="UP000243518"/>
    </source>
</evidence>
<keyword evidence="4" id="KW-1185">Reference proteome</keyword>
<dbReference type="Proteomes" id="UP000243518">
    <property type="component" value="Unassembled WGS sequence"/>
</dbReference>
<dbReference type="RefSeq" id="WP_160003158.1">
    <property type="nucleotide sequence ID" value="NZ_FNVE01000003.1"/>
</dbReference>
<dbReference type="Pfam" id="PF09619">
    <property type="entry name" value="YscW"/>
    <property type="match status" value="1"/>
</dbReference>
<gene>
    <name evidence="3" type="ORF">SAMN05216586_103259</name>
</gene>
<dbReference type="InterPro" id="IPR053196">
    <property type="entry name" value="Lipoprotein_YbaY-like"/>
</dbReference>
<comment type="caution">
    <text evidence="3">The sequence shown here is derived from an EMBL/GenBank/DDBJ whole genome shotgun (WGS) entry which is preliminary data.</text>
</comment>
<dbReference type="Pfam" id="PF03724">
    <property type="entry name" value="META"/>
    <property type="match status" value="1"/>
</dbReference>
<evidence type="ECO:0000313" key="3">
    <source>
        <dbReference type="EMBL" id="SEG11739.1"/>
    </source>
</evidence>
<accession>A0AAQ1JPN4</accession>
<dbReference type="InterPro" id="IPR038670">
    <property type="entry name" value="HslJ-like_sf"/>
</dbReference>
<sequence length="375" mass="40213">MLLSPSRLLLAAAFGSLLAGCAHNAAPETDSTPATTTDQQVVPQTRQVNGAISYRERIALPPGSVAHVRLLDVSRADAPATVLAEQKTTLIGMSVPVPFELKVEPRMFLPQATYTVSGQIRGTDAKLLWTTDTHYPIDLSQAINDLGTLMMIKVSGQVAEDAEVIDAGSLLPLQARGNEPGWMLTIDSERMRLTRQDSSAAQLTPTPTATRQGDTIRLDAGTTHQMVVELTPALCHDSMTGMPYPYRVRVQREATELTGCGGAPEALLTKHTWKVQHIDDKAVQSDTPVTLSFTADGRMGGQGACNAFSSGYQLTGENLTTSAIAATQKACMDELMAQDQALFDVLQQLSRFDIDAQGQLLLIAADGRKIVAEAL</sequence>
<keyword evidence="1" id="KW-0732">Signal</keyword>
<dbReference type="EMBL" id="FNVE01000003">
    <property type="protein sequence ID" value="SEG11739.1"/>
    <property type="molecule type" value="Genomic_DNA"/>
</dbReference>
<feature type="signal peptide" evidence="1">
    <location>
        <begin position="1"/>
        <end position="25"/>
    </location>
</feature>
<dbReference type="PROSITE" id="PS51257">
    <property type="entry name" value="PROKAR_LIPOPROTEIN"/>
    <property type="match status" value="1"/>
</dbReference>
<feature type="chain" id="PRO_5042931573" evidence="1">
    <location>
        <begin position="26"/>
        <end position="375"/>
    </location>
</feature>
<dbReference type="AlphaFoldDB" id="A0AAQ1JPN4"/>
<dbReference type="PANTHER" id="PTHR38013:SF1">
    <property type="entry name" value="GLYCOPROTEIN_POLYSACCHARIDE METABOLISM"/>
    <property type="match status" value="1"/>
</dbReference>
<dbReference type="InterPro" id="IPR039366">
    <property type="entry name" value="Pilotin"/>
</dbReference>
<proteinExistence type="predicted"/>
<dbReference type="Gene3D" id="2.40.128.270">
    <property type="match status" value="1"/>
</dbReference>
<protein>
    <submittedName>
        <fullName evidence="3">Uncharacterized lipoprotein YbaY</fullName>
    </submittedName>
</protein>